<dbReference type="AlphaFoldDB" id="A0AAW1MXM6"/>
<keyword evidence="3" id="KW-1185">Reference proteome</keyword>
<protein>
    <submittedName>
        <fullName evidence="2">Uncharacterized protein</fullName>
    </submittedName>
</protein>
<keyword evidence="1" id="KW-0812">Transmembrane</keyword>
<comment type="caution">
    <text evidence="2">The sequence shown here is derived from an EMBL/GenBank/DDBJ whole genome shotgun (WGS) entry which is preliminary data.</text>
</comment>
<dbReference type="EMBL" id="JASPKY010000028">
    <property type="protein sequence ID" value="KAK9751400.1"/>
    <property type="molecule type" value="Genomic_DNA"/>
</dbReference>
<dbReference type="Proteomes" id="UP001458880">
    <property type="component" value="Unassembled WGS sequence"/>
</dbReference>
<reference evidence="2 3" key="1">
    <citation type="journal article" date="2024" name="BMC Genomics">
        <title>De novo assembly and annotation of Popillia japonica's genome with initial clues to its potential as an invasive pest.</title>
        <authorList>
            <person name="Cucini C."/>
            <person name="Boschi S."/>
            <person name="Funari R."/>
            <person name="Cardaioli E."/>
            <person name="Iannotti N."/>
            <person name="Marturano G."/>
            <person name="Paoli F."/>
            <person name="Bruttini M."/>
            <person name="Carapelli A."/>
            <person name="Frati F."/>
            <person name="Nardi F."/>
        </authorList>
    </citation>
    <scope>NUCLEOTIDE SEQUENCE [LARGE SCALE GENOMIC DNA]</scope>
    <source>
        <strain evidence="2">DMR45628</strain>
    </source>
</reference>
<proteinExistence type="predicted"/>
<accession>A0AAW1MXM6</accession>
<evidence type="ECO:0000256" key="1">
    <source>
        <dbReference type="SAM" id="Phobius"/>
    </source>
</evidence>
<evidence type="ECO:0000313" key="2">
    <source>
        <dbReference type="EMBL" id="KAK9751400.1"/>
    </source>
</evidence>
<feature type="transmembrane region" description="Helical" evidence="1">
    <location>
        <begin position="148"/>
        <end position="169"/>
    </location>
</feature>
<keyword evidence="1" id="KW-0472">Membrane</keyword>
<evidence type="ECO:0000313" key="3">
    <source>
        <dbReference type="Proteomes" id="UP001458880"/>
    </source>
</evidence>
<gene>
    <name evidence="2" type="ORF">QE152_g5030</name>
</gene>
<sequence length="183" mass="20728">MLLFTSILFPATVQVRRRVKPITVFGGGERDGNRKVKSIGKVLRTNRRYGIRGMGAFFAPRPLLQTLFFADAILSEGFYRLTPGMPCDNMTECRLACPESAQGFVRVQERCCVACDSASITGFSVTMMFLFLRGFSTTLSCFKLHRRVLLLSFISLICLKTTSAVYVQGSNGFTWFYMLWYNF</sequence>
<organism evidence="2 3">
    <name type="scientific">Popillia japonica</name>
    <name type="common">Japanese beetle</name>
    <dbReference type="NCBI Taxonomy" id="7064"/>
    <lineage>
        <taxon>Eukaryota</taxon>
        <taxon>Metazoa</taxon>
        <taxon>Ecdysozoa</taxon>
        <taxon>Arthropoda</taxon>
        <taxon>Hexapoda</taxon>
        <taxon>Insecta</taxon>
        <taxon>Pterygota</taxon>
        <taxon>Neoptera</taxon>
        <taxon>Endopterygota</taxon>
        <taxon>Coleoptera</taxon>
        <taxon>Polyphaga</taxon>
        <taxon>Scarabaeiformia</taxon>
        <taxon>Scarabaeidae</taxon>
        <taxon>Rutelinae</taxon>
        <taxon>Popillia</taxon>
    </lineage>
</organism>
<feature type="transmembrane region" description="Helical" evidence="1">
    <location>
        <begin position="118"/>
        <end position="136"/>
    </location>
</feature>
<keyword evidence="1" id="KW-1133">Transmembrane helix</keyword>
<name>A0AAW1MXM6_POPJA</name>